<dbReference type="EC" id="1.14.99.56" evidence="2"/>
<comment type="domain">
    <text evidence="2">Has a modular structure: an endo-beta-1,4-glucanase catalytic module at the N-terminus, a linker rich in serines and threonines, and a C-terminal carbohydrate-binding module (CBM).</text>
</comment>
<dbReference type="GO" id="GO:0008810">
    <property type="term" value="F:cellulase activity"/>
    <property type="evidence" value="ECO:0007669"/>
    <property type="project" value="UniProtKB-UniRule"/>
</dbReference>
<dbReference type="OrthoDB" id="3496539at2759"/>
<dbReference type="Gene3D" id="2.70.50.70">
    <property type="match status" value="1"/>
</dbReference>
<comment type="caution">
    <text evidence="5">The sequence shown here is derived from an EMBL/GenBank/DDBJ whole genome shotgun (WGS) entry which is preliminary data.</text>
</comment>
<dbReference type="InterPro" id="IPR005103">
    <property type="entry name" value="AA9_LPMO"/>
</dbReference>
<comment type="function">
    <text evidence="2">Lytic polysaccharide monooxygenase (LMPO) that depolymerizes crystalline and amorphous polysaccharides via the oxidation of scissile alpha- or beta-(1-4)-glycosidic bonds, yielding C1 and/or C4 oxidation products. Catalysis by LPMOs requires the reduction of the active-site copper from Cu(II) to Cu(I) by a reducing agent and H(2)O(2) or O(2) as a cosubstrate.</text>
</comment>
<evidence type="ECO:0000259" key="4">
    <source>
        <dbReference type="Pfam" id="PF03443"/>
    </source>
</evidence>
<feature type="chain" id="PRO_5040221801" description="AA9 family lytic polysaccharide monooxygenase" evidence="3">
    <location>
        <begin position="21"/>
        <end position="147"/>
    </location>
</feature>
<comment type="subcellular location">
    <subcellularLocation>
        <location evidence="2">Secreted</location>
    </subcellularLocation>
</comment>
<protein>
    <recommendedName>
        <fullName evidence="2">AA9 family lytic polysaccharide monooxygenase</fullName>
        <ecNumber evidence="2">1.14.99.56</ecNumber>
    </recommendedName>
    <alternativeName>
        <fullName evidence="2">Endo-beta-1,4-glucanase</fullName>
    </alternativeName>
    <alternativeName>
        <fullName evidence="2">Glycosyl hydrolase 61 family protein</fullName>
    </alternativeName>
</protein>
<dbReference type="PANTHER" id="PTHR33353:SF11">
    <property type="entry name" value="GLYCOSYLHYDROLASE FAMILY 61-7 PROTEIN"/>
    <property type="match status" value="1"/>
</dbReference>
<dbReference type="EMBL" id="JABCKI010005839">
    <property type="protein sequence ID" value="KAG5637328.1"/>
    <property type="molecule type" value="Genomic_DNA"/>
</dbReference>
<dbReference type="PANTHER" id="PTHR33353">
    <property type="entry name" value="PUTATIVE (AFU_ORTHOLOGUE AFUA_1G12560)-RELATED"/>
    <property type="match status" value="1"/>
</dbReference>
<evidence type="ECO:0000256" key="2">
    <source>
        <dbReference type="RuleBase" id="RU368122"/>
    </source>
</evidence>
<comment type="catalytic activity">
    <reaction evidence="2">
        <text>[(1-&gt;4)-beta-D-glucosyl]n+m + reduced acceptor + O2 = 4-dehydro-beta-D-glucosyl-[(1-&gt;4)-beta-D-glucosyl]n-1 + [(1-&gt;4)-beta-D-glucosyl]m + acceptor + H2O.</text>
        <dbReference type="EC" id="1.14.99.56"/>
    </reaction>
</comment>
<dbReference type="GO" id="GO:0030248">
    <property type="term" value="F:cellulose binding"/>
    <property type="evidence" value="ECO:0007669"/>
    <property type="project" value="UniProtKB-UniRule"/>
</dbReference>
<name>A0A9P7FSI8_9AGAR</name>
<reference evidence="5" key="2">
    <citation type="submission" date="2021-10" db="EMBL/GenBank/DDBJ databases">
        <title>Phylogenomics reveals ancestral predisposition of the termite-cultivated fungus Termitomyces towards a domesticated lifestyle.</title>
        <authorList>
            <person name="Auxier B."/>
            <person name="Grum-Grzhimaylo A."/>
            <person name="Cardenas M.E."/>
            <person name="Lodge J.D."/>
            <person name="Laessoe T."/>
            <person name="Pedersen O."/>
            <person name="Smith M.E."/>
            <person name="Kuyper T.W."/>
            <person name="Franco-Molano E.A."/>
            <person name="Baroni T.J."/>
            <person name="Aanen D.K."/>
        </authorList>
    </citation>
    <scope>NUCLEOTIDE SEQUENCE</scope>
    <source>
        <strain evidence="5">D49</strain>
    </source>
</reference>
<keyword evidence="2" id="KW-0119">Carbohydrate metabolism</keyword>
<dbReference type="GO" id="GO:0005576">
    <property type="term" value="C:extracellular region"/>
    <property type="evidence" value="ECO:0007669"/>
    <property type="project" value="UniProtKB-SubCell"/>
</dbReference>
<feature type="domain" description="Auxiliary Activity family 9 catalytic" evidence="4">
    <location>
        <begin position="21"/>
        <end position="122"/>
    </location>
</feature>
<sequence length="147" mass="15877">MRALSAFLCLVFVVSPSVSSHYIFNTLIAGNQVSRTAVRVPQNNSPIQPVRGSVDSPYLRCNVDPFPATSTVNIAAGSVIGFKSDVPIYHSGPAAIYLGKVPPGQTAASWDGSGPQWFKVRKIFFRVPVWALITWIFVTDCPLGSPL</sequence>
<organism evidence="5 6">
    <name type="scientific">Sphagnurus paluster</name>
    <dbReference type="NCBI Taxonomy" id="117069"/>
    <lineage>
        <taxon>Eukaryota</taxon>
        <taxon>Fungi</taxon>
        <taxon>Dikarya</taxon>
        <taxon>Basidiomycota</taxon>
        <taxon>Agaricomycotina</taxon>
        <taxon>Agaricomycetes</taxon>
        <taxon>Agaricomycetidae</taxon>
        <taxon>Agaricales</taxon>
        <taxon>Tricholomatineae</taxon>
        <taxon>Lyophyllaceae</taxon>
        <taxon>Sphagnurus</taxon>
    </lineage>
</organism>
<dbReference type="Pfam" id="PF03443">
    <property type="entry name" value="AA9"/>
    <property type="match status" value="1"/>
</dbReference>
<dbReference type="InterPro" id="IPR049892">
    <property type="entry name" value="AA9"/>
</dbReference>
<evidence type="ECO:0000313" key="6">
    <source>
        <dbReference type="Proteomes" id="UP000717328"/>
    </source>
</evidence>
<evidence type="ECO:0000256" key="3">
    <source>
        <dbReference type="SAM" id="SignalP"/>
    </source>
</evidence>
<keyword evidence="2" id="KW-0624">Polysaccharide degradation</keyword>
<dbReference type="Proteomes" id="UP000717328">
    <property type="component" value="Unassembled WGS sequence"/>
</dbReference>
<accession>A0A9P7FSI8</accession>
<evidence type="ECO:0000313" key="5">
    <source>
        <dbReference type="EMBL" id="KAG5637328.1"/>
    </source>
</evidence>
<dbReference type="GO" id="GO:0030245">
    <property type="term" value="P:cellulose catabolic process"/>
    <property type="evidence" value="ECO:0007669"/>
    <property type="project" value="UniProtKB-UniRule"/>
</dbReference>
<proteinExistence type="predicted"/>
<keyword evidence="2" id="KW-0136">Cellulose degradation</keyword>
<keyword evidence="2" id="KW-0964">Secreted</keyword>
<reference evidence="5" key="1">
    <citation type="submission" date="2021-02" db="EMBL/GenBank/DDBJ databases">
        <authorList>
            <person name="Nieuwenhuis M."/>
            <person name="Van De Peppel L.J.J."/>
        </authorList>
    </citation>
    <scope>NUCLEOTIDE SEQUENCE</scope>
    <source>
        <strain evidence="5">D49</strain>
    </source>
</reference>
<feature type="signal peptide" evidence="3">
    <location>
        <begin position="1"/>
        <end position="20"/>
    </location>
</feature>
<dbReference type="AlphaFoldDB" id="A0A9P7FSI8"/>
<evidence type="ECO:0000256" key="1">
    <source>
        <dbReference type="ARBA" id="ARBA00023157"/>
    </source>
</evidence>
<keyword evidence="1 2" id="KW-1015">Disulfide bond</keyword>
<keyword evidence="6" id="KW-1185">Reference proteome</keyword>
<gene>
    <name evidence="5" type="ORF">H0H81_004974</name>
</gene>
<keyword evidence="3" id="KW-0732">Signal</keyword>